<dbReference type="InterPro" id="IPR041254">
    <property type="entry name" value="PCSK9_C1"/>
</dbReference>
<evidence type="ECO:0000256" key="2">
    <source>
        <dbReference type="ARBA" id="ARBA00022737"/>
    </source>
</evidence>
<keyword evidence="3" id="KW-0378">Hydrolase</keyword>
<dbReference type="OrthoDB" id="1650875at2759"/>
<keyword evidence="5" id="KW-0624">Polysaccharide degradation</keyword>
<gene>
    <name evidence="8" type="ORF">CUNI_LOCUS18658</name>
</gene>
<dbReference type="InterPro" id="IPR017853">
    <property type="entry name" value="GH"/>
</dbReference>
<reference evidence="8" key="1">
    <citation type="submission" date="2021-04" db="EMBL/GenBank/DDBJ databases">
        <authorList>
            <consortium name="Molecular Ecology Group"/>
        </authorList>
    </citation>
    <scope>NUCLEOTIDE SEQUENCE</scope>
</reference>
<dbReference type="InterPro" id="IPR001000">
    <property type="entry name" value="GH10_dom"/>
</dbReference>
<dbReference type="InterPro" id="IPR044846">
    <property type="entry name" value="GH10"/>
</dbReference>
<dbReference type="GO" id="GO:0000272">
    <property type="term" value="P:polysaccharide catabolic process"/>
    <property type="evidence" value="ECO:0007669"/>
    <property type="project" value="UniProtKB-KW"/>
</dbReference>
<dbReference type="Gene3D" id="2.60.120.260">
    <property type="entry name" value="Galactose-binding domain-like"/>
    <property type="match status" value="1"/>
</dbReference>
<comment type="similarity">
    <text evidence="1">Belongs to the glycosyl hydrolase 10 (cellulase F) family.</text>
</comment>
<name>A0A8S3ZYL9_9EUPU</name>
<dbReference type="AlphaFoldDB" id="A0A8S3ZYL9"/>
<dbReference type="Proteomes" id="UP000678393">
    <property type="component" value="Unassembled WGS sequence"/>
</dbReference>
<dbReference type="Gene3D" id="2.60.120.690">
    <property type="entry name" value="Proprotein convertase subtilisin/kexin type 9"/>
    <property type="match status" value="2"/>
</dbReference>
<dbReference type="PANTHER" id="PTHR31490:SF1">
    <property type="entry name" value="ENDO-1,4-BETA-XYLANASE 1"/>
    <property type="match status" value="1"/>
</dbReference>
<dbReference type="InterPro" id="IPR008979">
    <property type="entry name" value="Galactose-bd-like_sf"/>
</dbReference>
<dbReference type="PROSITE" id="PS51760">
    <property type="entry name" value="GH10_2"/>
    <property type="match status" value="1"/>
</dbReference>
<dbReference type="PANTHER" id="PTHR31490">
    <property type="entry name" value="GLYCOSYL HYDROLASE"/>
    <property type="match status" value="1"/>
</dbReference>
<comment type="caution">
    <text evidence="8">The sequence shown here is derived from an EMBL/GenBank/DDBJ whole genome shotgun (WGS) entry which is preliminary data.</text>
</comment>
<sequence>MFQAMTTGWFLAVVLLGSVCVGQEELLVNPSFENGISGWKHDVFTMDVETTEVHGGSMAVKCYGRTQSWQGPAQDVKLKLGGRYAFSSYFKLIEDMPPKGPQPVMIKIAIGYDDGTTNYFELTGRVRVTPEDGWVQLGSDFIFPNKPYTSAKLYLEGPGPEVSFYFDDASLKEIPEDTNWETDANARIEKLRKSTIHFKFQVGSNLDAKDIEVQIDHVRHLFGFGSVLRSDFLIDDDYKQYQNIVQHMFNWATIQDFKWPYNRGTRENPDYKAAVAATDALRKMGIKVRGHCMFWAVKGNEPDYVSPLTGQDLKDVVDEHIKYMTNITKGKYDATGDQNFTFHMFKAIHAADPTPDLFLNDYDVVAGGGHTLEYLDQINTFKAAKVGLGGAGVQSHLQDLTEPDPTLLKARLDHLAKAGVPLWVTELDLAAPDETKRADWHEKVLRLYFSHPALHGVIFWGFWDHETDPLKAMVHGYGYTLDEAGKRFLRLTKKDWSTHINKSLADGTSFDLEGFQGDYNVTVYYRGKPIQISSFSLGKSNKNVNININGDGSEIKLPPVVDPFEHVDIIHETTTQNMYVVGQAASTSTSAKLSCVTRKSAESEIGDDMNADVACNSDEVLTGCSSYLKNNDWRRDGEQIVLTNGTVVCRAIDGFWSIVGTQAIARCCSLQGLSCTYKTAGPSGTGVDDQVLVPCADTEYPLGCATWTYQSESDGTLIANNTCISQNDDPAAGVYSYAACCKGGSLKCSSIVSAPSGQNVGDKASAECPSGSVLTGCNVFSKNGRAAGAYIEDGADVCTAVNGFIKYGDEIGVQAVASCCHT</sequence>
<dbReference type="EMBL" id="CAJHNH020005913">
    <property type="protein sequence ID" value="CAG5133100.1"/>
    <property type="molecule type" value="Genomic_DNA"/>
</dbReference>
<feature type="chain" id="PRO_5035909725" description="GH10 domain-containing protein" evidence="6">
    <location>
        <begin position="23"/>
        <end position="822"/>
    </location>
</feature>
<evidence type="ECO:0000259" key="7">
    <source>
        <dbReference type="PROSITE" id="PS51760"/>
    </source>
</evidence>
<evidence type="ECO:0000313" key="9">
    <source>
        <dbReference type="Proteomes" id="UP000678393"/>
    </source>
</evidence>
<evidence type="ECO:0000256" key="4">
    <source>
        <dbReference type="ARBA" id="ARBA00023277"/>
    </source>
</evidence>
<dbReference type="SMART" id="SM00633">
    <property type="entry name" value="Glyco_10"/>
    <property type="match status" value="1"/>
</dbReference>
<dbReference type="Gene3D" id="3.20.20.80">
    <property type="entry name" value="Glycosidases"/>
    <property type="match status" value="2"/>
</dbReference>
<dbReference type="Pfam" id="PF02018">
    <property type="entry name" value="CBM_4_9"/>
    <property type="match status" value="1"/>
</dbReference>
<evidence type="ECO:0000256" key="3">
    <source>
        <dbReference type="ARBA" id="ARBA00022801"/>
    </source>
</evidence>
<dbReference type="SUPFAM" id="SSF49785">
    <property type="entry name" value="Galactose-binding domain-like"/>
    <property type="match status" value="1"/>
</dbReference>
<evidence type="ECO:0000256" key="6">
    <source>
        <dbReference type="SAM" id="SignalP"/>
    </source>
</evidence>
<feature type="signal peptide" evidence="6">
    <location>
        <begin position="1"/>
        <end position="22"/>
    </location>
</feature>
<proteinExistence type="inferred from homology"/>
<dbReference type="InterPro" id="IPR003305">
    <property type="entry name" value="CenC_carb-bd"/>
</dbReference>
<keyword evidence="9" id="KW-1185">Reference proteome</keyword>
<dbReference type="Pfam" id="PF00331">
    <property type="entry name" value="Glyco_hydro_10"/>
    <property type="match status" value="2"/>
</dbReference>
<protein>
    <recommendedName>
        <fullName evidence="7">GH10 domain-containing protein</fullName>
    </recommendedName>
</protein>
<keyword evidence="6" id="KW-0732">Signal</keyword>
<accession>A0A8S3ZYL9</accession>
<dbReference type="Pfam" id="PF18459">
    <property type="entry name" value="PCSK9_C1"/>
    <property type="match status" value="2"/>
</dbReference>
<evidence type="ECO:0000313" key="8">
    <source>
        <dbReference type="EMBL" id="CAG5133100.1"/>
    </source>
</evidence>
<keyword evidence="2" id="KW-0677">Repeat</keyword>
<keyword evidence="4" id="KW-0119">Carbohydrate metabolism</keyword>
<organism evidence="8 9">
    <name type="scientific">Candidula unifasciata</name>
    <dbReference type="NCBI Taxonomy" id="100452"/>
    <lineage>
        <taxon>Eukaryota</taxon>
        <taxon>Metazoa</taxon>
        <taxon>Spiralia</taxon>
        <taxon>Lophotrochozoa</taxon>
        <taxon>Mollusca</taxon>
        <taxon>Gastropoda</taxon>
        <taxon>Heterobranchia</taxon>
        <taxon>Euthyneura</taxon>
        <taxon>Panpulmonata</taxon>
        <taxon>Eupulmonata</taxon>
        <taxon>Stylommatophora</taxon>
        <taxon>Helicina</taxon>
        <taxon>Helicoidea</taxon>
        <taxon>Geomitridae</taxon>
        <taxon>Candidula</taxon>
    </lineage>
</organism>
<feature type="domain" description="GH10" evidence="7">
    <location>
        <begin position="208"/>
        <end position="491"/>
    </location>
</feature>
<evidence type="ECO:0000256" key="1">
    <source>
        <dbReference type="ARBA" id="ARBA00007495"/>
    </source>
</evidence>
<dbReference type="SUPFAM" id="SSF51445">
    <property type="entry name" value="(Trans)glycosidases"/>
    <property type="match status" value="1"/>
</dbReference>
<evidence type="ECO:0000256" key="5">
    <source>
        <dbReference type="ARBA" id="ARBA00023326"/>
    </source>
</evidence>
<dbReference type="GO" id="GO:0031176">
    <property type="term" value="F:endo-1,4-beta-xylanase activity"/>
    <property type="evidence" value="ECO:0007669"/>
    <property type="project" value="UniProtKB-ARBA"/>
</dbReference>